<keyword evidence="2" id="KW-0677">Repeat</keyword>
<evidence type="ECO:0000256" key="6">
    <source>
        <dbReference type="ARBA" id="ARBA00023163"/>
    </source>
</evidence>
<feature type="domain" description="C2H2-type" evidence="9">
    <location>
        <begin position="248"/>
        <end position="275"/>
    </location>
</feature>
<dbReference type="GO" id="GO:0043565">
    <property type="term" value="F:sequence-specific DNA binding"/>
    <property type="evidence" value="ECO:0007669"/>
    <property type="project" value="UniProtKB-ARBA"/>
</dbReference>
<dbReference type="InterPro" id="IPR036236">
    <property type="entry name" value="Znf_C2H2_sf"/>
</dbReference>
<dbReference type="PROSITE" id="PS50157">
    <property type="entry name" value="ZINC_FINGER_C2H2_2"/>
    <property type="match status" value="2"/>
</dbReference>
<evidence type="ECO:0000256" key="2">
    <source>
        <dbReference type="ARBA" id="ARBA00022737"/>
    </source>
</evidence>
<keyword evidence="6" id="KW-0804">Transcription</keyword>
<dbReference type="SMART" id="SM00355">
    <property type="entry name" value="ZnF_C2H2"/>
    <property type="match status" value="2"/>
</dbReference>
<evidence type="ECO:0000256" key="7">
    <source>
        <dbReference type="PROSITE-ProRule" id="PRU00042"/>
    </source>
</evidence>
<name>A0ABD0ZHB0_CARAN</name>
<feature type="region of interest" description="Disordered" evidence="8">
    <location>
        <begin position="170"/>
        <end position="206"/>
    </location>
</feature>
<evidence type="ECO:0000259" key="9">
    <source>
        <dbReference type="PROSITE" id="PS50157"/>
    </source>
</evidence>
<feature type="compositionally biased region" description="Low complexity" evidence="8">
    <location>
        <begin position="179"/>
        <end position="203"/>
    </location>
</feature>
<dbReference type="EMBL" id="JBANAX010000784">
    <property type="protein sequence ID" value="KAL1193416.1"/>
    <property type="molecule type" value="Genomic_DNA"/>
</dbReference>
<comment type="caution">
    <text evidence="10">The sequence shown here is derived from an EMBL/GenBank/DDBJ whole genome shotgun (WGS) entry which is preliminary data.</text>
</comment>
<keyword evidence="3 7" id="KW-0863">Zinc-finger</keyword>
<feature type="compositionally biased region" description="Basic and acidic residues" evidence="8">
    <location>
        <begin position="28"/>
        <end position="40"/>
    </location>
</feature>
<reference evidence="10 11" key="1">
    <citation type="submission" date="2024-04" db="EMBL/GenBank/DDBJ databases">
        <title>Genome assembly C_amara_ONT_v2.</title>
        <authorList>
            <person name="Yant L."/>
            <person name="Moore C."/>
            <person name="Slenker M."/>
        </authorList>
    </citation>
    <scope>NUCLEOTIDE SEQUENCE [LARGE SCALE GENOMIC DNA]</scope>
    <source>
        <tissue evidence="10">Leaf</tissue>
    </source>
</reference>
<organism evidence="10 11">
    <name type="scientific">Cardamine amara subsp. amara</name>
    <dbReference type="NCBI Taxonomy" id="228776"/>
    <lineage>
        <taxon>Eukaryota</taxon>
        <taxon>Viridiplantae</taxon>
        <taxon>Streptophyta</taxon>
        <taxon>Embryophyta</taxon>
        <taxon>Tracheophyta</taxon>
        <taxon>Spermatophyta</taxon>
        <taxon>Magnoliopsida</taxon>
        <taxon>eudicotyledons</taxon>
        <taxon>Gunneridae</taxon>
        <taxon>Pentapetalae</taxon>
        <taxon>rosids</taxon>
        <taxon>malvids</taxon>
        <taxon>Brassicales</taxon>
        <taxon>Brassicaceae</taxon>
        <taxon>Cardamineae</taxon>
        <taxon>Cardamine</taxon>
    </lineage>
</organism>
<evidence type="ECO:0000256" key="3">
    <source>
        <dbReference type="ARBA" id="ARBA00022771"/>
    </source>
</evidence>
<keyword evidence="4" id="KW-0862">Zinc</keyword>
<feature type="domain" description="C2H2-type" evidence="9">
    <location>
        <begin position="210"/>
        <end position="237"/>
    </location>
</feature>
<sequence length="339" mass="38499">MDLSPPISLAVPKKKLESAQEDEEDSEDSKRQCFRDDKDSSFSGNRFLEEEKEGGFVNDDDVRSKRKQMRSFGDDDDLSSKHRCLKSIRREEEEEEHDEECKNDAALKSSDPFLESIRRGKKESDAVFFKPWLDYERLKRQRLGDDEAPLSSSPSEKELLALTLLKLSRDKWPTPSQPQPQTHTHVETQTQLQSQTQTQQQQTPPKFDTYKCNVCGKEFSSYQALGGHKASHTVRSKPVLKSPSGKIYECSICHISFPTRRVLGGHMRGHSKGDKLSHSDDGSVVTNVSNPEQSRRGLIDTNKVPSPELDESGGKDVEEVESAKVTNTLQQGKRFYNFF</sequence>
<keyword evidence="11" id="KW-1185">Reference proteome</keyword>
<dbReference type="Proteomes" id="UP001558713">
    <property type="component" value="Unassembled WGS sequence"/>
</dbReference>
<dbReference type="SUPFAM" id="SSF57667">
    <property type="entry name" value="beta-beta-alpha zinc fingers"/>
    <property type="match status" value="1"/>
</dbReference>
<dbReference type="InterPro" id="IPR044653">
    <property type="entry name" value="AZF1/2/3-like"/>
</dbReference>
<keyword evidence="1" id="KW-0479">Metal-binding</keyword>
<gene>
    <name evidence="10" type="ORF">V5N11_030039</name>
</gene>
<keyword evidence="5" id="KW-0805">Transcription regulation</keyword>
<dbReference type="PANTHER" id="PTHR45988">
    <property type="entry name" value="C2H2 TYPE ZINC FINGER TRANSCRIPTION FACTOR FAMILY-RELATED"/>
    <property type="match status" value="1"/>
</dbReference>
<dbReference type="GO" id="GO:0008270">
    <property type="term" value="F:zinc ion binding"/>
    <property type="evidence" value="ECO:0007669"/>
    <property type="project" value="UniProtKB-KW"/>
</dbReference>
<dbReference type="PANTHER" id="PTHR45988:SF92">
    <property type="entry name" value="C2H2 TYPE ZINC FINGER TRANSCRIPTION FACTOR FAMILY-RELATED"/>
    <property type="match status" value="1"/>
</dbReference>
<evidence type="ECO:0000313" key="10">
    <source>
        <dbReference type="EMBL" id="KAL1193416.1"/>
    </source>
</evidence>
<dbReference type="Pfam" id="PF13912">
    <property type="entry name" value="zf-C2H2_6"/>
    <property type="match status" value="2"/>
</dbReference>
<feature type="compositionally biased region" description="Basic and acidic residues" evidence="8">
    <location>
        <begin position="271"/>
        <end position="281"/>
    </location>
</feature>
<feature type="region of interest" description="Disordered" evidence="8">
    <location>
        <begin position="1"/>
        <end position="116"/>
    </location>
</feature>
<protein>
    <submittedName>
        <fullName evidence="10">Zinc finger protein AZF2</fullName>
    </submittedName>
</protein>
<evidence type="ECO:0000256" key="4">
    <source>
        <dbReference type="ARBA" id="ARBA00022833"/>
    </source>
</evidence>
<dbReference type="InterPro" id="IPR013087">
    <property type="entry name" value="Znf_C2H2_type"/>
</dbReference>
<evidence type="ECO:0000256" key="1">
    <source>
        <dbReference type="ARBA" id="ARBA00022723"/>
    </source>
</evidence>
<proteinExistence type="predicted"/>
<dbReference type="PROSITE" id="PS00028">
    <property type="entry name" value="ZINC_FINGER_C2H2_1"/>
    <property type="match status" value="2"/>
</dbReference>
<evidence type="ECO:0000313" key="11">
    <source>
        <dbReference type="Proteomes" id="UP001558713"/>
    </source>
</evidence>
<dbReference type="AlphaFoldDB" id="A0ABD0ZHB0"/>
<feature type="region of interest" description="Disordered" evidence="8">
    <location>
        <begin position="268"/>
        <end position="320"/>
    </location>
</feature>
<evidence type="ECO:0000256" key="8">
    <source>
        <dbReference type="SAM" id="MobiDB-lite"/>
    </source>
</evidence>
<evidence type="ECO:0000256" key="5">
    <source>
        <dbReference type="ARBA" id="ARBA00023015"/>
    </source>
</evidence>
<dbReference type="Gene3D" id="3.30.160.60">
    <property type="entry name" value="Classic Zinc Finger"/>
    <property type="match status" value="1"/>
</dbReference>
<accession>A0ABD0ZHB0</accession>